<name>A0ABV2T6G4_9BACT</name>
<dbReference type="EMBL" id="JBEXAC010000002">
    <property type="protein sequence ID" value="MET6998606.1"/>
    <property type="molecule type" value="Genomic_DNA"/>
</dbReference>
<protein>
    <submittedName>
        <fullName evidence="2">CHRD domain-containing protein</fullName>
    </submittedName>
</protein>
<feature type="domain" description="CHRD" evidence="1">
    <location>
        <begin position="41"/>
        <end position="164"/>
    </location>
</feature>
<dbReference type="InterPro" id="IPR010895">
    <property type="entry name" value="CHRD"/>
</dbReference>
<evidence type="ECO:0000313" key="3">
    <source>
        <dbReference type="Proteomes" id="UP001549749"/>
    </source>
</evidence>
<dbReference type="PROSITE" id="PS50933">
    <property type="entry name" value="CHRD"/>
    <property type="match status" value="1"/>
</dbReference>
<proteinExistence type="predicted"/>
<gene>
    <name evidence="2" type="ORF">ABR189_14575</name>
</gene>
<dbReference type="Proteomes" id="UP001549749">
    <property type="component" value="Unassembled WGS sequence"/>
</dbReference>
<comment type="caution">
    <text evidence="2">The sequence shown here is derived from an EMBL/GenBank/DDBJ whole genome shotgun (WGS) entry which is preliminary data.</text>
</comment>
<dbReference type="RefSeq" id="WP_354661250.1">
    <property type="nucleotide sequence ID" value="NZ_JBEXAC010000002.1"/>
</dbReference>
<sequence length="164" mass="16988">MLLQFTARYRRIGLLLGVIFLTCCVFSACKNKDETPPPSSNMYTLSATLSGTAEVPPNASTATGTLTGTYNATTYQINYTLSWSNLSGVPTAMHFHGPAAAGANASVALGIASFPSNATSSITGQGTLTAEQSADLLAGKWYANIHTAAYGGGEIRGQVTATKN</sequence>
<accession>A0ABV2T6G4</accession>
<dbReference type="Pfam" id="PF07452">
    <property type="entry name" value="CHRD"/>
    <property type="match status" value="1"/>
</dbReference>
<evidence type="ECO:0000259" key="1">
    <source>
        <dbReference type="PROSITE" id="PS50933"/>
    </source>
</evidence>
<organism evidence="2 3">
    <name type="scientific">Chitinophaga defluvii</name>
    <dbReference type="NCBI Taxonomy" id="3163343"/>
    <lineage>
        <taxon>Bacteria</taxon>
        <taxon>Pseudomonadati</taxon>
        <taxon>Bacteroidota</taxon>
        <taxon>Chitinophagia</taxon>
        <taxon>Chitinophagales</taxon>
        <taxon>Chitinophagaceae</taxon>
        <taxon>Chitinophaga</taxon>
    </lineage>
</organism>
<evidence type="ECO:0000313" key="2">
    <source>
        <dbReference type="EMBL" id="MET6998606.1"/>
    </source>
</evidence>
<keyword evidence="3" id="KW-1185">Reference proteome</keyword>
<reference evidence="2 3" key="1">
    <citation type="submission" date="2024-06" db="EMBL/GenBank/DDBJ databases">
        <title>Chitinophaga defluvii sp. nov., isolated from municipal sewage.</title>
        <authorList>
            <person name="Zhang L."/>
        </authorList>
    </citation>
    <scope>NUCLEOTIDE SEQUENCE [LARGE SCALE GENOMIC DNA]</scope>
    <source>
        <strain evidence="2 3">H8</strain>
    </source>
</reference>
<dbReference type="SMART" id="SM00754">
    <property type="entry name" value="CHRD"/>
    <property type="match status" value="1"/>
</dbReference>